<gene>
    <name evidence="6" type="ORF">GCM10009827_002750</name>
</gene>
<dbReference type="Proteomes" id="UP001501470">
    <property type="component" value="Unassembled WGS sequence"/>
</dbReference>
<keyword evidence="1" id="KW-0479">Metal-binding</keyword>
<accession>A0ABN1ZIB9</accession>
<feature type="chain" id="PRO_5047162778" description="CBM2 domain-containing protein" evidence="4">
    <location>
        <begin position="31"/>
        <end position="568"/>
    </location>
</feature>
<dbReference type="InterPro" id="IPR008965">
    <property type="entry name" value="CBM2/CBM3_carb-bd_dom_sf"/>
</dbReference>
<keyword evidence="7" id="KW-1185">Reference proteome</keyword>
<dbReference type="InterPro" id="IPR012334">
    <property type="entry name" value="Pectin_lyas_fold"/>
</dbReference>
<dbReference type="PROSITE" id="PS51318">
    <property type="entry name" value="TAT"/>
    <property type="match status" value="1"/>
</dbReference>
<keyword evidence="2" id="KW-0325">Glycoprotein</keyword>
<dbReference type="Gene3D" id="2.160.20.10">
    <property type="entry name" value="Single-stranded right-handed beta-helix, Pectin lyase-like"/>
    <property type="match status" value="1"/>
</dbReference>
<evidence type="ECO:0000256" key="4">
    <source>
        <dbReference type="SAM" id="SignalP"/>
    </source>
</evidence>
<dbReference type="SUPFAM" id="SSF49384">
    <property type="entry name" value="Carbohydrate-binding domain"/>
    <property type="match status" value="1"/>
</dbReference>
<dbReference type="InterPro" id="IPR001919">
    <property type="entry name" value="CBD2"/>
</dbReference>
<dbReference type="PROSITE" id="PS51173">
    <property type="entry name" value="CBM2"/>
    <property type="match status" value="1"/>
</dbReference>
<sequence>MSTARTTLLLAAAGGLVVAALVATGPAANAAAVPAFPGAAGPAMYATGGRGGDVYHVTNLSDNATAPQPGSLRYGIANAPGTGRTIVFDVAGTIKLSPPGRQGWLAIGKSNLTIAGQTAPAPGVTIMGQATKVTGDNVVIRHLKFRPGQDQANPGTATNDGIWVTGDRVIVDHASVSWADDEGISASDGAGQVSVQYAIVSEGLNYNGHSYGALVGSDVTGSNIAYHHNLFAHNLSRLPRLGNETGAVNAVDWSNNVVFEGKGYSGDNQNANANFVGNTYLRHNSSSPAVFTGATGTSLYQSGNRVDYDGDSNLANGRDATWTEYASVPMHRSARLDVPNMTYETAAAALPKVLDRAGAFWWARDAVDTRIVAETRTTSGGLINAPNAGEWNALWNAAQVSRPSGWDTDRDGMPDAWESANGLDPKVDDHNGDADGDGYRNIEEYLEHAAQGGQANPTPPVTTPPVTTPPAGGCTAAYRTTNSWSGGFQGEVTVTAGGSPVTGWSVRWALGSGQSIGQIWSGRLATSGAAVTVTNESYNGALAAGASTTFGFIATGTATTPALTCAVS</sequence>
<organism evidence="6 7">
    <name type="scientific">Dactylosporangium maewongense</name>
    <dbReference type="NCBI Taxonomy" id="634393"/>
    <lineage>
        <taxon>Bacteria</taxon>
        <taxon>Bacillati</taxon>
        <taxon>Actinomycetota</taxon>
        <taxon>Actinomycetes</taxon>
        <taxon>Micromonosporales</taxon>
        <taxon>Micromonosporaceae</taxon>
        <taxon>Dactylosporangium</taxon>
    </lineage>
</organism>
<dbReference type="Pfam" id="PF00553">
    <property type="entry name" value="CBM_2"/>
    <property type="match status" value="1"/>
</dbReference>
<dbReference type="SUPFAM" id="SSF51126">
    <property type="entry name" value="Pectin lyase-like"/>
    <property type="match status" value="1"/>
</dbReference>
<proteinExistence type="predicted"/>
<feature type="domain" description="CBM2" evidence="5">
    <location>
        <begin position="467"/>
        <end position="568"/>
    </location>
</feature>
<protein>
    <recommendedName>
        <fullName evidence="5">CBM2 domain-containing protein</fullName>
    </recommendedName>
</protein>
<feature type="signal peptide" evidence="4">
    <location>
        <begin position="1"/>
        <end position="30"/>
    </location>
</feature>
<evidence type="ECO:0000256" key="3">
    <source>
        <dbReference type="SAM" id="MobiDB-lite"/>
    </source>
</evidence>
<dbReference type="PANTHER" id="PTHR42970">
    <property type="entry name" value="PECTATE LYASE C-RELATED"/>
    <property type="match status" value="1"/>
</dbReference>
<dbReference type="SMART" id="SM00637">
    <property type="entry name" value="CBD_II"/>
    <property type="match status" value="1"/>
</dbReference>
<feature type="region of interest" description="Disordered" evidence="3">
    <location>
        <begin position="450"/>
        <end position="470"/>
    </location>
</feature>
<evidence type="ECO:0000256" key="1">
    <source>
        <dbReference type="ARBA" id="ARBA00022723"/>
    </source>
</evidence>
<reference evidence="6 7" key="1">
    <citation type="journal article" date="2019" name="Int. J. Syst. Evol. Microbiol.">
        <title>The Global Catalogue of Microorganisms (GCM) 10K type strain sequencing project: providing services to taxonomists for standard genome sequencing and annotation.</title>
        <authorList>
            <consortium name="The Broad Institute Genomics Platform"/>
            <consortium name="The Broad Institute Genome Sequencing Center for Infectious Disease"/>
            <person name="Wu L."/>
            <person name="Ma J."/>
        </authorList>
    </citation>
    <scope>NUCLEOTIDE SEQUENCE [LARGE SCALE GENOMIC DNA]</scope>
    <source>
        <strain evidence="6 7">JCM 15933</strain>
    </source>
</reference>
<keyword evidence="4" id="KW-0732">Signal</keyword>
<dbReference type="Gene3D" id="2.60.40.290">
    <property type="match status" value="1"/>
</dbReference>
<dbReference type="EMBL" id="BAAAQD010000001">
    <property type="protein sequence ID" value="GAA1499677.1"/>
    <property type="molecule type" value="Genomic_DNA"/>
</dbReference>
<evidence type="ECO:0000313" key="7">
    <source>
        <dbReference type="Proteomes" id="UP001501470"/>
    </source>
</evidence>
<evidence type="ECO:0000313" key="6">
    <source>
        <dbReference type="EMBL" id="GAA1499677.1"/>
    </source>
</evidence>
<comment type="caution">
    <text evidence="6">The sequence shown here is derived from an EMBL/GenBank/DDBJ whole genome shotgun (WGS) entry which is preliminary data.</text>
</comment>
<dbReference type="PANTHER" id="PTHR42970:SF1">
    <property type="entry name" value="PECTATE LYASE C-RELATED"/>
    <property type="match status" value="1"/>
</dbReference>
<dbReference type="InterPro" id="IPR006311">
    <property type="entry name" value="TAT_signal"/>
</dbReference>
<name>A0ABN1ZIB9_9ACTN</name>
<evidence type="ECO:0000256" key="2">
    <source>
        <dbReference type="ARBA" id="ARBA00023180"/>
    </source>
</evidence>
<dbReference type="InterPro" id="IPR052063">
    <property type="entry name" value="Polysaccharide_Lyase_1"/>
</dbReference>
<dbReference type="RefSeq" id="WP_344498595.1">
    <property type="nucleotide sequence ID" value="NZ_BAAAQD010000001.1"/>
</dbReference>
<dbReference type="InterPro" id="IPR011050">
    <property type="entry name" value="Pectin_lyase_fold/virulence"/>
</dbReference>
<feature type="compositionally biased region" description="Pro residues" evidence="3">
    <location>
        <begin position="457"/>
        <end position="468"/>
    </location>
</feature>
<dbReference type="InterPro" id="IPR012291">
    <property type="entry name" value="CBM2_carb-bd_dom_sf"/>
</dbReference>
<evidence type="ECO:0000259" key="5">
    <source>
        <dbReference type="PROSITE" id="PS51173"/>
    </source>
</evidence>